<feature type="region of interest" description="Disordered" evidence="2">
    <location>
        <begin position="63"/>
        <end position="93"/>
    </location>
</feature>
<evidence type="ECO:0000313" key="4">
    <source>
        <dbReference type="Proteomes" id="UP000030416"/>
    </source>
</evidence>
<accession>A0A0A3I0W2</accession>
<evidence type="ECO:0000256" key="1">
    <source>
        <dbReference type="SAM" id="Coils"/>
    </source>
</evidence>
<protein>
    <recommendedName>
        <fullName evidence="5">Aminodeoxychorismate lyase</fullName>
    </recommendedName>
</protein>
<gene>
    <name evidence="3" type="ORF">CD29_10505</name>
</gene>
<feature type="coiled-coil region" evidence="1">
    <location>
        <begin position="35"/>
        <end position="62"/>
    </location>
</feature>
<organism evidence="3 4">
    <name type="scientific">Ureibacillus manganicus DSM 26584</name>
    <dbReference type="NCBI Taxonomy" id="1384049"/>
    <lineage>
        <taxon>Bacteria</taxon>
        <taxon>Bacillati</taxon>
        <taxon>Bacillota</taxon>
        <taxon>Bacilli</taxon>
        <taxon>Bacillales</taxon>
        <taxon>Caryophanaceae</taxon>
        <taxon>Ureibacillus</taxon>
    </lineage>
</organism>
<dbReference type="OrthoDB" id="2138957at2"/>
<dbReference type="Gene3D" id="3.30.1490.480">
    <property type="entry name" value="Endolytic murein transglycosylase"/>
    <property type="match status" value="1"/>
</dbReference>
<evidence type="ECO:0008006" key="5">
    <source>
        <dbReference type="Google" id="ProtNLM"/>
    </source>
</evidence>
<reference evidence="3 4" key="1">
    <citation type="submission" date="2014-02" db="EMBL/GenBank/DDBJ databases">
        <title>Draft genome sequence of Lysinibacillus manganicus DSM 26584T.</title>
        <authorList>
            <person name="Zhang F."/>
            <person name="Wang G."/>
            <person name="Zhang L."/>
        </authorList>
    </citation>
    <scope>NUCLEOTIDE SEQUENCE [LARGE SCALE GENOMIC DNA]</scope>
    <source>
        <strain evidence="3 4">DSM 26584</strain>
    </source>
</reference>
<feature type="compositionally biased region" description="Polar residues" evidence="2">
    <location>
        <begin position="79"/>
        <end position="93"/>
    </location>
</feature>
<dbReference type="EMBL" id="JPVN01000011">
    <property type="protein sequence ID" value="KGR78471.1"/>
    <property type="molecule type" value="Genomic_DNA"/>
</dbReference>
<dbReference type="eggNOG" id="COG1559">
    <property type="taxonomic scope" value="Bacteria"/>
</dbReference>
<evidence type="ECO:0000313" key="3">
    <source>
        <dbReference type="EMBL" id="KGR78471.1"/>
    </source>
</evidence>
<dbReference type="STRING" id="1384049.CD29_10505"/>
<dbReference type="RefSeq" id="WP_036186167.1">
    <property type="nucleotide sequence ID" value="NZ_AVDA01000011.1"/>
</dbReference>
<evidence type="ECO:0000256" key="2">
    <source>
        <dbReference type="SAM" id="MobiDB-lite"/>
    </source>
</evidence>
<dbReference type="Proteomes" id="UP000030416">
    <property type="component" value="Unassembled WGS sequence"/>
</dbReference>
<keyword evidence="4" id="KW-1185">Reference proteome</keyword>
<proteinExistence type="predicted"/>
<comment type="caution">
    <text evidence="3">The sequence shown here is derived from an EMBL/GenBank/DDBJ whole genome shotgun (WGS) entry which is preliminary data.</text>
</comment>
<keyword evidence="1" id="KW-0175">Coiled coil</keyword>
<dbReference type="AlphaFoldDB" id="A0A0A3I0W2"/>
<sequence length="166" mass="18295">MNRSSIRAFGIACFLIGASLVLFDKFGSTKSDNNEIKYKEQISVLQQQLEKANEQIALLENSQQTDGTAIKPSNEVQDETTNTSNGKPEATKTSNNAVEATLHIYSGLTAYDIGKKLEDLGIVKNGLELELFLAKPEYAKYIQIGQFELNSSMTIEEIAKILTGKK</sequence>
<name>A0A0A3I0W2_9BACL</name>